<dbReference type="EC" id="1.1.3.-" evidence="7"/>
<dbReference type="InterPro" id="IPR006076">
    <property type="entry name" value="FAD-dep_OxRdtase"/>
</dbReference>
<keyword evidence="8" id="KW-1185">Reference proteome</keyword>
<keyword evidence="2" id="KW-0285">Flavoprotein</keyword>
<sequence>MRYDYLIAGAGIIGLSIARELIRREPQARIAIIEKESDVAKHASGRNSGVLHAGFYYTADSLKARFTRDGNRAMKKYCEQNGLFINPCGKLVVASDESELQGLEELKRRAARNGVRLEWLSEEEAARIEPNVRTYRKALYSPDTASVDPVEVCQCLKRELVSSGVDFFFNTKYTGRSHQTIRTNKPVFTCGYFINAAGLFADRIARDFGFGLQYTIIPFKGIYMKYAKNKSDVTTNIYPVPNLNNPFLGVHFTKTVDGSIKIGPTAIPAFWRENYKGFHRFNLGEFIQILYYEAKLFLTNSFHFRQLAFEEMKKYDKANFIGLSLRMVKAMDRNGFGDFLQPGIRAQLLNKKTLELVQDFVVEGDAGSIHVLNAVSPAFTCSFPFAEYVAELIGEKRSAVKSSLASKPEEDLVCQVT</sequence>
<evidence type="ECO:0000256" key="4">
    <source>
        <dbReference type="ARBA" id="ARBA00023002"/>
    </source>
</evidence>
<dbReference type="GO" id="GO:0005737">
    <property type="term" value="C:cytoplasm"/>
    <property type="evidence" value="ECO:0007669"/>
    <property type="project" value="TreeGrafter"/>
</dbReference>
<dbReference type="Gene3D" id="3.30.9.10">
    <property type="entry name" value="D-Amino Acid Oxidase, subunit A, domain 2"/>
    <property type="match status" value="1"/>
</dbReference>
<protein>
    <submittedName>
        <fullName evidence="7">L-2-hydroxyglutarate oxidase</fullName>
        <ecNumber evidence="7">1.1.3.-</ecNumber>
    </submittedName>
</protein>
<dbReference type="NCBIfam" id="NF008726">
    <property type="entry name" value="PRK11728.1"/>
    <property type="match status" value="1"/>
</dbReference>
<keyword evidence="3" id="KW-0274">FAD</keyword>
<accession>A0A927CDX1</accession>
<evidence type="ECO:0000256" key="5">
    <source>
        <dbReference type="ARBA" id="ARBA00037941"/>
    </source>
</evidence>
<dbReference type="InterPro" id="IPR036188">
    <property type="entry name" value="FAD/NAD-bd_sf"/>
</dbReference>
<comment type="similarity">
    <text evidence="5">Belongs to the L2HGDH family.</text>
</comment>
<dbReference type="PANTHER" id="PTHR43104">
    <property type="entry name" value="L-2-HYDROXYGLUTARATE DEHYDROGENASE, MITOCHONDRIAL"/>
    <property type="match status" value="1"/>
</dbReference>
<dbReference type="RefSeq" id="WP_190930516.1">
    <property type="nucleotide sequence ID" value="NZ_JACXJA010000035.1"/>
</dbReference>
<dbReference type="EMBL" id="JACXJA010000035">
    <property type="protein sequence ID" value="MBD2864893.1"/>
    <property type="molecule type" value="Genomic_DNA"/>
</dbReference>
<organism evidence="7 8">
    <name type="scientific">Paenibacillus oceani</name>
    <dbReference type="NCBI Taxonomy" id="2772510"/>
    <lineage>
        <taxon>Bacteria</taxon>
        <taxon>Bacillati</taxon>
        <taxon>Bacillota</taxon>
        <taxon>Bacilli</taxon>
        <taxon>Bacillales</taxon>
        <taxon>Paenibacillaceae</taxon>
        <taxon>Paenibacillus</taxon>
    </lineage>
</organism>
<gene>
    <name evidence="7" type="primary">lhgO</name>
    <name evidence="7" type="ORF">IDH45_23220</name>
</gene>
<dbReference type="PANTHER" id="PTHR43104:SF2">
    <property type="entry name" value="L-2-HYDROXYGLUTARATE DEHYDROGENASE, MITOCHONDRIAL"/>
    <property type="match status" value="1"/>
</dbReference>
<dbReference type="Proteomes" id="UP000639396">
    <property type="component" value="Unassembled WGS sequence"/>
</dbReference>
<evidence type="ECO:0000313" key="7">
    <source>
        <dbReference type="EMBL" id="MBD2864893.1"/>
    </source>
</evidence>
<comment type="caution">
    <text evidence="7">The sequence shown here is derived from an EMBL/GenBank/DDBJ whole genome shotgun (WGS) entry which is preliminary data.</text>
</comment>
<evidence type="ECO:0000256" key="3">
    <source>
        <dbReference type="ARBA" id="ARBA00022827"/>
    </source>
</evidence>
<evidence type="ECO:0000256" key="2">
    <source>
        <dbReference type="ARBA" id="ARBA00022630"/>
    </source>
</evidence>
<evidence type="ECO:0000259" key="6">
    <source>
        <dbReference type="Pfam" id="PF01266"/>
    </source>
</evidence>
<comment type="cofactor">
    <cofactor evidence="1">
        <name>FAD</name>
        <dbReference type="ChEBI" id="CHEBI:57692"/>
    </cofactor>
</comment>
<dbReference type="GO" id="GO:0047545">
    <property type="term" value="F:(S)-2-hydroxyglutarate dehydrogenase activity"/>
    <property type="evidence" value="ECO:0007669"/>
    <property type="project" value="TreeGrafter"/>
</dbReference>
<feature type="domain" description="FAD dependent oxidoreductase" evidence="6">
    <location>
        <begin position="4"/>
        <end position="276"/>
    </location>
</feature>
<dbReference type="Pfam" id="PF01266">
    <property type="entry name" value="DAO"/>
    <property type="match status" value="1"/>
</dbReference>
<name>A0A927CDX1_9BACL</name>
<dbReference type="Gene3D" id="3.50.50.60">
    <property type="entry name" value="FAD/NAD(P)-binding domain"/>
    <property type="match status" value="1"/>
</dbReference>
<keyword evidence="4 7" id="KW-0560">Oxidoreductase</keyword>
<dbReference type="AlphaFoldDB" id="A0A927CDX1"/>
<proteinExistence type="inferred from homology"/>
<evidence type="ECO:0000256" key="1">
    <source>
        <dbReference type="ARBA" id="ARBA00001974"/>
    </source>
</evidence>
<evidence type="ECO:0000313" key="8">
    <source>
        <dbReference type="Proteomes" id="UP000639396"/>
    </source>
</evidence>
<dbReference type="SUPFAM" id="SSF51905">
    <property type="entry name" value="FAD/NAD(P)-binding domain"/>
    <property type="match status" value="1"/>
</dbReference>
<reference evidence="7" key="1">
    <citation type="submission" date="2020-09" db="EMBL/GenBank/DDBJ databases">
        <title>A novel bacterium of genus Paenibacillus, isolated from South China Sea.</title>
        <authorList>
            <person name="Huang H."/>
            <person name="Mo K."/>
            <person name="Hu Y."/>
        </authorList>
    </citation>
    <scope>NUCLEOTIDE SEQUENCE</scope>
    <source>
        <strain evidence="7">IB182363</strain>
    </source>
</reference>